<keyword evidence="1" id="KW-0472">Membrane</keyword>
<keyword evidence="1" id="KW-0812">Transmembrane</keyword>
<evidence type="ECO:0000313" key="3">
    <source>
        <dbReference type="Proteomes" id="UP000324233"/>
    </source>
</evidence>
<dbReference type="RefSeq" id="WP_148593852.1">
    <property type="nucleotide sequence ID" value="NZ_CP042997.1"/>
</dbReference>
<dbReference type="AlphaFoldDB" id="A0A5B9VZR1"/>
<protein>
    <recommendedName>
        <fullName evidence="4">PH domain-containing protein</fullName>
    </recommendedName>
</protein>
<accession>A0A5B9VZR1</accession>
<gene>
    <name evidence="2" type="ORF">OJF2_23830</name>
</gene>
<name>A0A5B9VZR1_9BACT</name>
<reference evidence="2 3" key="1">
    <citation type="submission" date="2019-08" db="EMBL/GenBank/DDBJ databases">
        <title>Deep-cultivation of Planctomycetes and their phenomic and genomic characterization uncovers novel biology.</title>
        <authorList>
            <person name="Wiegand S."/>
            <person name="Jogler M."/>
            <person name="Boedeker C."/>
            <person name="Pinto D."/>
            <person name="Vollmers J."/>
            <person name="Rivas-Marin E."/>
            <person name="Kohn T."/>
            <person name="Peeters S.H."/>
            <person name="Heuer A."/>
            <person name="Rast P."/>
            <person name="Oberbeckmann S."/>
            <person name="Bunk B."/>
            <person name="Jeske O."/>
            <person name="Meyerdierks A."/>
            <person name="Storesund J.E."/>
            <person name="Kallscheuer N."/>
            <person name="Luecker S."/>
            <person name="Lage O.M."/>
            <person name="Pohl T."/>
            <person name="Merkel B.J."/>
            <person name="Hornburger P."/>
            <person name="Mueller R.-W."/>
            <person name="Bruemmer F."/>
            <person name="Labrenz M."/>
            <person name="Spormann A.M."/>
            <person name="Op den Camp H."/>
            <person name="Overmann J."/>
            <person name="Amann R."/>
            <person name="Jetten M.S.M."/>
            <person name="Mascher T."/>
            <person name="Medema M.H."/>
            <person name="Devos D.P."/>
            <person name="Kaster A.-K."/>
            <person name="Ovreas L."/>
            <person name="Rohde M."/>
            <person name="Galperin M.Y."/>
            <person name="Jogler C."/>
        </authorList>
    </citation>
    <scope>NUCLEOTIDE SEQUENCE [LARGE SCALE GENOMIC DNA]</scope>
    <source>
        <strain evidence="2 3">OJF2</strain>
    </source>
</reference>
<feature type="transmembrane region" description="Helical" evidence="1">
    <location>
        <begin position="39"/>
        <end position="58"/>
    </location>
</feature>
<dbReference type="EMBL" id="CP042997">
    <property type="protein sequence ID" value="QEH33852.1"/>
    <property type="molecule type" value="Genomic_DNA"/>
</dbReference>
<evidence type="ECO:0000256" key="1">
    <source>
        <dbReference type="SAM" id="Phobius"/>
    </source>
</evidence>
<organism evidence="2 3">
    <name type="scientific">Aquisphaera giovannonii</name>
    <dbReference type="NCBI Taxonomy" id="406548"/>
    <lineage>
        <taxon>Bacteria</taxon>
        <taxon>Pseudomonadati</taxon>
        <taxon>Planctomycetota</taxon>
        <taxon>Planctomycetia</taxon>
        <taxon>Isosphaerales</taxon>
        <taxon>Isosphaeraceae</taxon>
        <taxon>Aquisphaera</taxon>
    </lineage>
</organism>
<feature type="transmembrane region" description="Helical" evidence="1">
    <location>
        <begin position="12"/>
        <end position="33"/>
    </location>
</feature>
<sequence>MKVYRVTPAYLWLTRLTKLGLTLGAGALYLNAVTHPTPLAARLLLLAGLAAFIWVFYVRLPRRPTEIELGEDGWIEFRGKKAARQVHVASIRSIRRGPTPRSVRIRHGGGSVRFPARFRHFYDFLASVKAMNPAIDIRGF</sequence>
<keyword evidence="1" id="KW-1133">Transmembrane helix</keyword>
<evidence type="ECO:0008006" key="4">
    <source>
        <dbReference type="Google" id="ProtNLM"/>
    </source>
</evidence>
<evidence type="ECO:0000313" key="2">
    <source>
        <dbReference type="EMBL" id="QEH33852.1"/>
    </source>
</evidence>
<proteinExistence type="predicted"/>
<dbReference type="Proteomes" id="UP000324233">
    <property type="component" value="Chromosome"/>
</dbReference>
<keyword evidence="3" id="KW-1185">Reference proteome</keyword>
<dbReference type="KEGG" id="agv:OJF2_23830"/>